<protein>
    <submittedName>
        <fullName evidence="2">Uncharacterized protein</fullName>
    </submittedName>
</protein>
<dbReference type="AlphaFoldDB" id="A0A0M3HGF4"/>
<organism evidence="1 2">
    <name type="scientific">Ascaris lumbricoides</name>
    <name type="common">Giant roundworm</name>
    <dbReference type="NCBI Taxonomy" id="6252"/>
    <lineage>
        <taxon>Eukaryota</taxon>
        <taxon>Metazoa</taxon>
        <taxon>Ecdysozoa</taxon>
        <taxon>Nematoda</taxon>
        <taxon>Chromadorea</taxon>
        <taxon>Rhabditida</taxon>
        <taxon>Spirurina</taxon>
        <taxon>Ascaridomorpha</taxon>
        <taxon>Ascaridoidea</taxon>
        <taxon>Ascarididae</taxon>
        <taxon>Ascaris</taxon>
    </lineage>
</organism>
<proteinExistence type="predicted"/>
<dbReference type="SUPFAM" id="SSF82171">
    <property type="entry name" value="DPP6 N-terminal domain-like"/>
    <property type="match status" value="1"/>
</dbReference>
<dbReference type="Proteomes" id="UP000036681">
    <property type="component" value="Unplaced"/>
</dbReference>
<evidence type="ECO:0000313" key="2">
    <source>
        <dbReference type="WBParaSite" id="ALUE_0000059901-mRNA-1"/>
    </source>
</evidence>
<dbReference type="WBParaSite" id="ALUE_0000059901-mRNA-1">
    <property type="protein sequence ID" value="ALUE_0000059901-mRNA-1"/>
    <property type="gene ID" value="ALUE_0000059901"/>
</dbReference>
<evidence type="ECO:0000313" key="1">
    <source>
        <dbReference type="Proteomes" id="UP000036681"/>
    </source>
</evidence>
<keyword evidence="1" id="KW-1185">Reference proteome</keyword>
<sequence>MTPIEWHNVDCVRIGECFLREPSSAIVLPDSNVFVSDSQLGLFLFSLNSDLIRNVSNVDWRWAQAATLLPDGHLLVGIMLGTYSQIALYSLKSNLVWKRIL</sequence>
<accession>A0A0M3HGF4</accession>
<name>A0A0M3HGF4_ASCLU</name>
<reference evidence="2" key="1">
    <citation type="submission" date="2017-02" db="UniProtKB">
        <authorList>
            <consortium name="WormBaseParasite"/>
        </authorList>
    </citation>
    <scope>IDENTIFICATION</scope>
</reference>